<accession>A0A1I2J6V7</accession>
<dbReference type="Proteomes" id="UP000199400">
    <property type="component" value="Unassembled WGS sequence"/>
</dbReference>
<sequence length="54" mass="6110">MKPTSPAPGYAFIPLPERVDRQPRPAYAAHDRRHQGTHAGTLRLTWLAEQPIHV</sequence>
<evidence type="ECO:0000256" key="1">
    <source>
        <dbReference type="SAM" id="MobiDB-lite"/>
    </source>
</evidence>
<dbReference type="EMBL" id="FOMX01000150">
    <property type="protein sequence ID" value="SFF50455.1"/>
    <property type="molecule type" value="Genomic_DNA"/>
</dbReference>
<feature type="non-terminal residue" evidence="2">
    <location>
        <position position="54"/>
    </location>
</feature>
<evidence type="ECO:0000313" key="3">
    <source>
        <dbReference type="Proteomes" id="UP000199400"/>
    </source>
</evidence>
<dbReference type="STRING" id="54.SAMN02745121_09219"/>
<name>A0A1I2J6V7_9BACT</name>
<protein>
    <submittedName>
        <fullName evidence="2">Uncharacterized protein</fullName>
    </submittedName>
</protein>
<gene>
    <name evidence="2" type="ORF">SAMN02745121_09219</name>
</gene>
<keyword evidence="3" id="KW-1185">Reference proteome</keyword>
<organism evidence="2 3">
    <name type="scientific">Nannocystis exedens</name>
    <dbReference type="NCBI Taxonomy" id="54"/>
    <lineage>
        <taxon>Bacteria</taxon>
        <taxon>Pseudomonadati</taxon>
        <taxon>Myxococcota</taxon>
        <taxon>Polyangia</taxon>
        <taxon>Nannocystales</taxon>
        <taxon>Nannocystaceae</taxon>
        <taxon>Nannocystis</taxon>
    </lineage>
</organism>
<evidence type="ECO:0000313" key="2">
    <source>
        <dbReference type="EMBL" id="SFF50455.1"/>
    </source>
</evidence>
<proteinExistence type="predicted"/>
<reference evidence="3" key="1">
    <citation type="submission" date="2016-10" db="EMBL/GenBank/DDBJ databases">
        <authorList>
            <person name="Varghese N."/>
            <person name="Submissions S."/>
        </authorList>
    </citation>
    <scope>NUCLEOTIDE SEQUENCE [LARGE SCALE GENOMIC DNA]</scope>
    <source>
        <strain evidence="3">ATCC 25963</strain>
    </source>
</reference>
<dbReference type="AlphaFoldDB" id="A0A1I2J6V7"/>
<feature type="region of interest" description="Disordered" evidence="1">
    <location>
        <begin position="1"/>
        <end position="20"/>
    </location>
</feature>